<evidence type="ECO:0000259" key="9">
    <source>
        <dbReference type="Pfam" id="PF07282"/>
    </source>
</evidence>
<gene>
    <name evidence="11" type="ORF">FC83_GL001640</name>
</gene>
<keyword evidence="3" id="KW-0479">Metal-binding</keyword>
<sequence length="403" mass="47330">MDRMPVKTHKIRCYPNAEMRTVIAELMDYNRFCWNQGLTTWNDMYEASLIMDDKKLRPSERKVRNELVLDKADWQYQRSPRVLQTAIHRLHQAWRNFFNPNMPDAHKPKFHSKRDPKQSFTTDRATVRGKFLRLDRPRESKHHFTDIKLAEGLRFSGAIKTVTIIKHGNKFYASINVSVADTPRPAFYESWDIGGIDLNVGHISWNGGEVSTFTPQMAFLHQRVKVYQKRLARKRRENPKHFRSKNYQQTQTKLSQTYQKINALQNDLIHKFSHRITKVFAVLCLEGLDVRGMQMAKNKVKNLQRSLFRRLRTAIEYKAAWQHQHVVIADRFFPSTQRCSNCGFIKTADSYGGKMTLRGDSIYHQHDVYRCYECGLVMNRDENAVQNLIAYAAGLPPEWEIVH</sequence>
<evidence type="ECO:0000259" key="10">
    <source>
        <dbReference type="Pfam" id="PF12323"/>
    </source>
</evidence>
<evidence type="ECO:0000256" key="7">
    <source>
        <dbReference type="SAM" id="Coils"/>
    </source>
</evidence>
<dbReference type="GO" id="GO:0046872">
    <property type="term" value="F:metal ion binding"/>
    <property type="evidence" value="ECO:0007669"/>
    <property type="project" value="UniProtKB-KW"/>
</dbReference>
<keyword evidence="12" id="KW-1185">Reference proteome</keyword>
<dbReference type="NCBIfam" id="NF040570">
    <property type="entry name" value="guided_TnpB"/>
    <property type="match status" value="1"/>
</dbReference>
<feature type="domain" description="Transposase putative helix-turn-helix" evidence="10">
    <location>
        <begin position="7"/>
        <end position="47"/>
    </location>
</feature>
<evidence type="ECO:0000256" key="4">
    <source>
        <dbReference type="ARBA" id="ARBA00022833"/>
    </source>
</evidence>
<protein>
    <submittedName>
        <fullName evidence="11">Transposase, IS605 family protein</fullName>
    </submittedName>
</protein>
<keyword evidence="6" id="KW-0233">DNA recombination</keyword>
<dbReference type="GO" id="GO:0003677">
    <property type="term" value="F:DNA binding"/>
    <property type="evidence" value="ECO:0007669"/>
    <property type="project" value="UniProtKB-KW"/>
</dbReference>
<dbReference type="InterPro" id="IPR010095">
    <property type="entry name" value="Cas12f1-like_TNB"/>
</dbReference>
<feature type="domain" description="Probable transposase IS891/IS1136/IS1341" evidence="8">
    <location>
        <begin position="213"/>
        <end position="294"/>
    </location>
</feature>
<dbReference type="Pfam" id="PF12323">
    <property type="entry name" value="HTH_OrfB_IS605"/>
    <property type="match status" value="1"/>
</dbReference>
<reference evidence="11 12" key="1">
    <citation type="journal article" date="2015" name="Genome Announc.">
        <title>Expanding the biotechnology potential of lactobacilli through comparative genomics of 213 strains and associated genera.</title>
        <authorList>
            <person name="Sun Z."/>
            <person name="Harris H.M."/>
            <person name="McCann A."/>
            <person name="Guo C."/>
            <person name="Argimon S."/>
            <person name="Zhang W."/>
            <person name="Yang X."/>
            <person name="Jeffery I.B."/>
            <person name="Cooney J.C."/>
            <person name="Kagawa T.F."/>
            <person name="Liu W."/>
            <person name="Song Y."/>
            <person name="Salvetti E."/>
            <person name="Wrobel A."/>
            <person name="Rasinkangas P."/>
            <person name="Parkhill J."/>
            <person name="Rea M.C."/>
            <person name="O'Sullivan O."/>
            <person name="Ritari J."/>
            <person name="Douillard F.P."/>
            <person name="Paul Ross R."/>
            <person name="Yang R."/>
            <person name="Briner A.E."/>
            <person name="Felis G.E."/>
            <person name="de Vos W.M."/>
            <person name="Barrangou R."/>
            <person name="Klaenhammer T.R."/>
            <person name="Caufield P.W."/>
            <person name="Cui Y."/>
            <person name="Zhang H."/>
            <person name="O'Toole P.W."/>
        </authorList>
    </citation>
    <scope>NUCLEOTIDE SEQUENCE [LARGE SCALE GENOMIC DNA]</scope>
    <source>
        <strain evidence="11 12">DSM 18527</strain>
    </source>
</reference>
<dbReference type="InterPro" id="IPR021027">
    <property type="entry name" value="Transposase_put_HTH"/>
</dbReference>
<keyword evidence="2" id="KW-0815">Transposition</keyword>
<comment type="caution">
    <text evidence="11">The sequence shown here is derived from an EMBL/GenBank/DDBJ whole genome shotgun (WGS) entry which is preliminary data.</text>
</comment>
<feature type="domain" description="Cas12f1-like TNB" evidence="9">
    <location>
        <begin position="308"/>
        <end position="388"/>
    </location>
</feature>
<comment type="similarity">
    <text evidence="1">In the C-terminal section; belongs to the transposase 35 family.</text>
</comment>
<evidence type="ECO:0000259" key="8">
    <source>
        <dbReference type="Pfam" id="PF01385"/>
    </source>
</evidence>
<evidence type="ECO:0000256" key="6">
    <source>
        <dbReference type="ARBA" id="ARBA00023172"/>
    </source>
</evidence>
<evidence type="ECO:0000256" key="5">
    <source>
        <dbReference type="ARBA" id="ARBA00023125"/>
    </source>
</evidence>
<dbReference type="AlphaFoldDB" id="A0A0R1XJY8"/>
<dbReference type="eggNOG" id="COG0675">
    <property type="taxonomic scope" value="Bacteria"/>
</dbReference>
<keyword evidence="7" id="KW-0175">Coiled coil</keyword>
<dbReference type="Pfam" id="PF07282">
    <property type="entry name" value="Cas12f1-like_TNB"/>
    <property type="match status" value="1"/>
</dbReference>
<dbReference type="InterPro" id="IPR001959">
    <property type="entry name" value="Transposase"/>
</dbReference>
<evidence type="ECO:0000313" key="11">
    <source>
        <dbReference type="EMBL" id="KRM30506.1"/>
    </source>
</evidence>
<feature type="coiled-coil region" evidence="7">
    <location>
        <begin position="217"/>
        <end position="267"/>
    </location>
</feature>
<evidence type="ECO:0000256" key="3">
    <source>
        <dbReference type="ARBA" id="ARBA00022723"/>
    </source>
</evidence>
<dbReference type="Proteomes" id="UP000051236">
    <property type="component" value="Unassembled WGS sequence"/>
</dbReference>
<dbReference type="EMBL" id="AZGA01000088">
    <property type="protein sequence ID" value="KRM30506.1"/>
    <property type="molecule type" value="Genomic_DNA"/>
</dbReference>
<evidence type="ECO:0000256" key="1">
    <source>
        <dbReference type="ARBA" id="ARBA00008761"/>
    </source>
</evidence>
<evidence type="ECO:0000256" key="2">
    <source>
        <dbReference type="ARBA" id="ARBA00022578"/>
    </source>
</evidence>
<organism evidence="11 12">
    <name type="scientific">Agrilactobacillus composti DSM 18527 = JCM 14202</name>
    <dbReference type="NCBI Taxonomy" id="1423734"/>
    <lineage>
        <taxon>Bacteria</taxon>
        <taxon>Bacillati</taxon>
        <taxon>Bacillota</taxon>
        <taxon>Bacilli</taxon>
        <taxon>Lactobacillales</taxon>
        <taxon>Lactobacillaceae</taxon>
        <taxon>Agrilactobacillus</taxon>
    </lineage>
</organism>
<accession>A0A0R1XJY8</accession>
<dbReference type="GO" id="GO:0006310">
    <property type="term" value="P:DNA recombination"/>
    <property type="evidence" value="ECO:0007669"/>
    <property type="project" value="UniProtKB-KW"/>
</dbReference>
<name>A0A0R1XJY8_9LACO</name>
<proteinExistence type="inferred from homology"/>
<keyword evidence="5" id="KW-0238">DNA-binding</keyword>
<evidence type="ECO:0000313" key="12">
    <source>
        <dbReference type="Proteomes" id="UP000051236"/>
    </source>
</evidence>
<dbReference type="PATRIC" id="fig|1423734.3.peg.1659"/>
<keyword evidence="4" id="KW-0862">Zinc</keyword>
<dbReference type="Pfam" id="PF01385">
    <property type="entry name" value="OrfB_IS605"/>
    <property type="match status" value="1"/>
</dbReference>
<dbReference type="GO" id="GO:0032196">
    <property type="term" value="P:transposition"/>
    <property type="evidence" value="ECO:0007669"/>
    <property type="project" value="UniProtKB-KW"/>
</dbReference>